<accession>A0A8S9FYM1</accession>
<dbReference type="EMBL" id="QGKW02002228">
    <property type="protein sequence ID" value="KAF2538763.1"/>
    <property type="molecule type" value="Genomic_DNA"/>
</dbReference>
<evidence type="ECO:0000313" key="3">
    <source>
        <dbReference type="Proteomes" id="UP000712281"/>
    </source>
</evidence>
<name>A0A8S9FYM1_BRACR</name>
<dbReference type="InterPro" id="IPR017451">
    <property type="entry name" value="F-box-assoc_interact_dom"/>
</dbReference>
<dbReference type="InterPro" id="IPR050796">
    <property type="entry name" value="SCF_F-box_component"/>
</dbReference>
<feature type="domain" description="F-box" evidence="1">
    <location>
        <begin position="1"/>
        <end position="45"/>
    </location>
</feature>
<dbReference type="SUPFAM" id="SSF81383">
    <property type="entry name" value="F-box domain"/>
    <property type="match status" value="1"/>
</dbReference>
<dbReference type="InterPro" id="IPR036047">
    <property type="entry name" value="F-box-like_dom_sf"/>
</dbReference>
<dbReference type="Pfam" id="PF00646">
    <property type="entry name" value="F-box"/>
    <property type="match status" value="1"/>
</dbReference>
<dbReference type="Proteomes" id="UP000712281">
    <property type="component" value="Unassembled WGS sequence"/>
</dbReference>
<comment type="caution">
    <text evidence="2">The sequence shown here is derived from an EMBL/GenBank/DDBJ whole genome shotgun (WGS) entry which is preliminary data.</text>
</comment>
<dbReference type="PROSITE" id="PS50181">
    <property type="entry name" value="FBOX"/>
    <property type="match status" value="1"/>
</dbReference>
<dbReference type="InterPro" id="IPR001810">
    <property type="entry name" value="F-box_dom"/>
</dbReference>
<evidence type="ECO:0000259" key="1">
    <source>
        <dbReference type="PROSITE" id="PS50181"/>
    </source>
</evidence>
<dbReference type="PANTHER" id="PTHR31672:SF13">
    <property type="entry name" value="F-BOX PROTEIN CPR30-LIKE"/>
    <property type="match status" value="1"/>
</dbReference>
<protein>
    <recommendedName>
        <fullName evidence="1">F-box domain-containing protein</fullName>
    </recommendedName>
</protein>
<reference evidence="2" key="1">
    <citation type="submission" date="2019-12" db="EMBL/GenBank/DDBJ databases">
        <title>Genome sequencing and annotation of Brassica cretica.</title>
        <authorList>
            <person name="Studholme D.J."/>
            <person name="Sarris P.F."/>
        </authorList>
    </citation>
    <scope>NUCLEOTIDE SEQUENCE</scope>
    <source>
        <strain evidence="2">PFS-001/15</strain>
        <tissue evidence="2">Leaf</tissue>
    </source>
</reference>
<dbReference type="NCBIfam" id="TIGR01640">
    <property type="entry name" value="F_box_assoc_1"/>
    <property type="match status" value="1"/>
</dbReference>
<dbReference type="Pfam" id="PF07734">
    <property type="entry name" value="FBA_1"/>
    <property type="match status" value="1"/>
</dbReference>
<dbReference type="PANTHER" id="PTHR31672">
    <property type="entry name" value="BNACNNG10540D PROTEIN"/>
    <property type="match status" value="1"/>
</dbReference>
<organism evidence="2 3">
    <name type="scientific">Brassica cretica</name>
    <name type="common">Mustard</name>
    <dbReference type="NCBI Taxonomy" id="69181"/>
    <lineage>
        <taxon>Eukaryota</taxon>
        <taxon>Viridiplantae</taxon>
        <taxon>Streptophyta</taxon>
        <taxon>Embryophyta</taxon>
        <taxon>Tracheophyta</taxon>
        <taxon>Spermatophyta</taxon>
        <taxon>Magnoliopsida</taxon>
        <taxon>eudicotyledons</taxon>
        <taxon>Gunneridae</taxon>
        <taxon>Pentapetalae</taxon>
        <taxon>rosids</taxon>
        <taxon>malvids</taxon>
        <taxon>Brassicales</taxon>
        <taxon>Brassicaceae</taxon>
        <taxon>Brassiceae</taxon>
        <taxon>Brassica</taxon>
    </lineage>
</organism>
<sequence length="274" mass="31585">MISDLPRDLAERVLSRLLVTSLRGVRSTCKNWKVLSKKSFTKRHIGEGKEAAKKRKELQAVMMLDFRVYLFNVNLLNAYMERIGKLVSLDDADRSSEISQIFHCSCLLLCITKDKSTLVVWNPCSGQTRWIEPPIYSHYNILDRYALGYEKKSLKVLRFVDGYDPRVNHRVTKFEIYNLNTNSWKVVDGVSDPEWEIESHHYGVSLKGGNTYCFFVDEKKKVAVVVDKDCNRYHPTRNMAYIIGKNGYVKQVDLGDTRHLNCFPLACSFVPSSV</sequence>
<dbReference type="AlphaFoldDB" id="A0A8S9FYM1"/>
<evidence type="ECO:0000313" key="2">
    <source>
        <dbReference type="EMBL" id="KAF2538763.1"/>
    </source>
</evidence>
<dbReference type="InterPro" id="IPR006527">
    <property type="entry name" value="F-box-assoc_dom_typ1"/>
</dbReference>
<gene>
    <name evidence="2" type="ORF">F2Q68_00020431</name>
</gene>
<proteinExistence type="predicted"/>